<evidence type="ECO:0000313" key="3">
    <source>
        <dbReference type="EMBL" id="KAJ3261611.1"/>
    </source>
</evidence>
<dbReference type="Pfam" id="PF20408">
    <property type="entry name" value="Abhydrolase_11"/>
    <property type="match status" value="1"/>
</dbReference>
<dbReference type="Gene3D" id="3.40.50.1820">
    <property type="entry name" value="alpha/beta hydrolase"/>
    <property type="match status" value="1"/>
</dbReference>
<dbReference type="InterPro" id="IPR046879">
    <property type="entry name" value="KANL3/Tex30_Abhydrolase"/>
</dbReference>
<evidence type="ECO:0000259" key="2">
    <source>
        <dbReference type="Pfam" id="PF20408"/>
    </source>
</evidence>
<evidence type="ECO:0000256" key="1">
    <source>
        <dbReference type="SAM" id="Phobius"/>
    </source>
</evidence>
<dbReference type="SUPFAM" id="SSF53474">
    <property type="entry name" value="alpha/beta-Hydrolases"/>
    <property type="match status" value="1"/>
</dbReference>
<keyword evidence="1" id="KW-0812">Transmembrane</keyword>
<dbReference type="EMBL" id="JADGKB010000005">
    <property type="protein sequence ID" value="KAJ3261611.1"/>
    <property type="molecule type" value="Genomic_DNA"/>
</dbReference>
<gene>
    <name evidence="3" type="ORF">HK103_005449</name>
</gene>
<dbReference type="AlphaFoldDB" id="A0AAD5YAY3"/>
<feature type="transmembrane region" description="Helical" evidence="1">
    <location>
        <begin position="53"/>
        <end position="71"/>
    </location>
</feature>
<evidence type="ECO:0000313" key="4">
    <source>
        <dbReference type="Proteomes" id="UP001210925"/>
    </source>
</evidence>
<keyword evidence="1" id="KW-0472">Membrane</keyword>
<organism evidence="3 4">
    <name type="scientific">Boothiomyces macroporosus</name>
    <dbReference type="NCBI Taxonomy" id="261099"/>
    <lineage>
        <taxon>Eukaryota</taxon>
        <taxon>Fungi</taxon>
        <taxon>Fungi incertae sedis</taxon>
        <taxon>Chytridiomycota</taxon>
        <taxon>Chytridiomycota incertae sedis</taxon>
        <taxon>Chytridiomycetes</taxon>
        <taxon>Rhizophydiales</taxon>
        <taxon>Terramycetaceae</taxon>
        <taxon>Boothiomyces</taxon>
    </lineage>
</organism>
<keyword evidence="1" id="KW-1133">Transmembrane helix</keyword>
<name>A0AAD5YAY3_9FUNG</name>
<protein>
    <recommendedName>
        <fullName evidence="2">KANL3/Tex30 alpha/beta hydrolase-like domain-containing protein</fullName>
    </recommendedName>
</protein>
<comment type="caution">
    <text evidence="3">The sequence shown here is derived from an EMBL/GenBank/DDBJ whole genome shotgun (WGS) entry which is preliminary data.</text>
</comment>
<dbReference type="InterPro" id="IPR026555">
    <property type="entry name" value="NSL3/Tex30"/>
</dbReference>
<keyword evidence="4" id="KW-1185">Reference proteome</keyword>
<dbReference type="PANTHER" id="PTHR13136">
    <property type="entry name" value="TESTIS DEVELOPMENT PROTEIN PRTD"/>
    <property type="match status" value="1"/>
</dbReference>
<dbReference type="InterPro" id="IPR029058">
    <property type="entry name" value="AB_hydrolase_fold"/>
</dbReference>
<accession>A0AAD5YAY3</accession>
<feature type="domain" description="KANL3/Tex30 alpha/beta hydrolase-like" evidence="2">
    <location>
        <begin position="210"/>
        <end position="396"/>
    </location>
</feature>
<proteinExistence type="predicted"/>
<dbReference type="PANTHER" id="PTHR13136:SF11">
    <property type="entry name" value="TESTIS-EXPRESSED PROTEIN 30"/>
    <property type="match status" value="1"/>
</dbReference>
<dbReference type="Proteomes" id="UP001210925">
    <property type="component" value="Unassembled WGS sequence"/>
</dbReference>
<sequence>MKTKILSFKYSPEFNKHYASYLPEHSEYLTLQEFQLILKELDNYQPSGMSISVFWFILFPFIAMFTFLFIASKLNVKEFPEEGVKNVLSYSSLFSVLAYYYLDSSKTSRHQRYVKIVCVLATSIVSGKGLIVEPGIGNQVDIYCGSSLEMLPYKMLTKWYSIRYNLGIKTGFIGLNCFPLMKQTKLNFPIKRKAEDGETSPRKQAKQEDIVFLFTHGAGGGLDTKPSQTWIELLGRIGIVHPLEYSYVAKKKPPSRMPTLVEEQIQEYLKIKELYPGKHIVMAGRSMGSRVACHASTDNRIDPLAIVCLSYPLIGNNKSVRDEILKEMTCPTLFVQGTRDKMCPIDQLESILNDNSRDNCEIFVFEGGDHSLNVLKRQPKSLDSIQKECLLKITGFCQSKYK</sequence>
<reference evidence="3" key="1">
    <citation type="submission" date="2020-05" db="EMBL/GenBank/DDBJ databases">
        <title>Phylogenomic resolution of chytrid fungi.</title>
        <authorList>
            <person name="Stajich J.E."/>
            <person name="Amses K."/>
            <person name="Simmons R."/>
            <person name="Seto K."/>
            <person name="Myers J."/>
            <person name="Bonds A."/>
            <person name="Quandt C.A."/>
            <person name="Barry K."/>
            <person name="Liu P."/>
            <person name="Grigoriev I."/>
            <person name="Longcore J.E."/>
            <person name="James T.Y."/>
        </authorList>
    </citation>
    <scope>NUCLEOTIDE SEQUENCE</scope>
    <source>
        <strain evidence="3">PLAUS21</strain>
    </source>
</reference>